<dbReference type="InterPro" id="IPR045732">
    <property type="entry name" value="DUF6086"/>
</dbReference>
<comment type="caution">
    <text evidence="1">The sequence shown here is derived from an EMBL/GenBank/DDBJ whole genome shotgun (WGS) entry which is preliminary data.</text>
</comment>
<organism evidence="1 2">
    <name type="scientific">Actinacidiphila acidipaludis</name>
    <dbReference type="NCBI Taxonomy" id="2873382"/>
    <lineage>
        <taxon>Bacteria</taxon>
        <taxon>Bacillati</taxon>
        <taxon>Actinomycetota</taxon>
        <taxon>Actinomycetes</taxon>
        <taxon>Kitasatosporales</taxon>
        <taxon>Streptomycetaceae</taxon>
        <taxon>Actinacidiphila</taxon>
    </lineage>
</organism>
<evidence type="ECO:0000313" key="2">
    <source>
        <dbReference type="Proteomes" id="UP000778578"/>
    </source>
</evidence>
<evidence type="ECO:0000313" key="1">
    <source>
        <dbReference type="EMBL" id="MBY8880539.1"/>
    </source>
</evidence>
<dbReference type="EMBL" id="JAINZZ010000033">
    <property type="protein sequence ID" value="MBY8880539.1"/>
    <property type="molecule type" value="Genomic_DNA"/>
</dbReference>
<reference evidence="1 2" key="1">
    <citation type="submission" date="2021-08" db="EMBL/GenBank/DDBJ databases">
        <title>WGS of actinomycetes from Thailand.</title>
        <authorList>
            <person name="Thawai C."/>
        </authorList>
    </citation>
    <scope>NUCLEOTIDE SEQUENCE [LARGE SCALE GENOMIC DNA]</scope>
    <source>
        <strain evidence="1 2">PLK6-54</strain>
    </source>
</reference>
<dbReference type="Proteomes" id="UP000778578">
    <property type="component" value="Unassembled WGS sequence"/>
</dbReference>
<dbReference type="Pfam" id="PF19564">
    <property type="entry name" value="DUF6086"/>
    <property type="match status" value="1"/>
</dbReference>
<keyword evidence="2" id="KW-1185">Reference proteome</keyword>
<dbReference type="RefSeq" id="WP_222965669.1">
    <property type="nucleotide sequence ID" value="NZ_JAINZZ010000033.1"/>
</dbReference>
<sequence>MSFWVQTGRPALQDVDVVADNLADAITMLYPLDTDQLILSWNLVPIALSYCEDVQVMVDDIVVLLEQLRDPATESARVYWGSSTFRAEWRLRREGPNLVVESRWESTSGSYEFLLNDRSPLTVDTVAFTREWLKVLRRLVEDVAAKSVALDNADMLLRARALLTAAESPGAEAPGAPGTPSEAGGATVRFQLSAANAGNAAAANLWRAEPAVARLFTGEARLVADALGVPSGIGEPEGDRCTVDLPAFSTFCATAVEGYANQPGIQRALTVGFVATALALLDRAGHPLPPAPSAEQQAAWSALRDQHAAVMPR</sequence>
<proteinExistence type="predicted"/>
<protein>
    <submittedName>
        <fullName evidence="1">DUF6086 family protein</fullName>
    </submittedName>
</protein>
<gene>
    <name evidence="1" type="ORF">K7862_23300</name>
</gene>
<name>A0ABS7QBL0_9ACTN</name>
<accession>A0ABS7QBL0</accession>